<evidence type="ECO:0000313" key="1">
    <source>
        <dbReference type="EMBL" id="MEO1768097.1"/>
    </source>
</evidence>
<evidence type="ECO:0000313" key="2">
    <source>
        <dbReference type="Proteomes" id="UP001482231"/>
    </source>
</evidence>
<gene>
    <name evidence="1" type="ORF">V6E02_12910</name>
</gene>
<dbReference type="SUPFAM" id="SSF53474">
    <property type="entry name" value="alpha/beta-Hydrolases"/>
    <property type="match status" value="1"/>
</dbReference>
<feature type="non-terminal residue" evidence="1">
    <location>
        <position position="307"/>
    </location>
</feature>
<reference evidence="1 2" key="1">
    <citation type="submission" date="2024-02" db="EMBL/GenBank/DDBJ databases">
        <title>New thermophilic sulfur-oxidizing bacteria from a hot springs of the Uzon caldera (Kamchatka, Russia).</title>
        <authorList>
            <person name="Dukat A.M."/>
            <person name="Elcheninov A.G."/>
            <person name="Frolov E.N."/>
        </authorList>
    </citation>
    <scope>NUCLEOTIDE SEQUENCE [LARGE SCALE GENOMIC DNA]</scope>
    <source>
        <strain evidence="1 2">AK1</strain>
    </source>
</reference>
<sequence length="307" mass="32171">MATITDYFAQAQLSMAAYATLQSGMSGEDYPGYVTALVFRGMSDVQAKAFANTYLVVDQYTDPLSGFSATVFADSSGNKYFAIRGTETSVFSGAIDWLTNVADVGAEGIAIRQGIALFNYLQRLYGAPGQAVVQYTYDPITRTIGTTTSSASGLLSGQVTPLSVTGHSLGGHLAMIMSRLAPGLVSAVYTYNAPGFDTTLRTNRFPVTSEGFFSLLQNAPIGPITGPIGSAWNPGIMSHLDVAGDIVHTIGNTPGVPQIIFSENANGGPVDAHDKVPLTDALALYSLFAQLDPALNTAADGRSQITA</sequence>
<protein>
    <recommendedName>
        <fullName evidence="3">Fungal lipase-like domain-containing protein</fullName>
    </recommendedName>
</protein>
<keyword evidence="2" id="KW-1185">Reference proteome</keyword>
<dbReference type="Gene3D" id="3.40.50.1820">
    <property type="entry name" value="alpha/beta hydrolase"/>
    <property type="match status" value="1"/>
</dbReference>
<dbReference type="RefSeq" id="WP_347309210.1">
    <property type="nucleotide sequence ID" value="NZ_JBAJEX010000026.1"/>
</dbReference>
<accession>A0ABV0EL12</accession>
<comment type="caution">
    <text evidence="1">The sequence shown here is derived from an EMBL/GenBank/DDBJ whole genome shotgun (WGS) entry which is preliminary data.</text>
</comment>
<name>A0ABV0EL12_9BURK</name>
<organism evidence="1 2">
    <name type="scientific">Thiobacter aerophilum</name>
    <dbReference type="NCBI Taxonomy" id="3121275"/>
    <lineage>
        <taxon>Bacteria</taxon>
        <taxon>Pseudomonadati</taxon>
        <taxon>Pseudomonadota</taxon>
        <taxon>Betaproteobacteria</taxon>
        <taxon>Burkholderiales</taxon>
        <taxon>Thiobacteraceae</taxon>
        <taxon>Thiobacter</taxon>
    </lineage>
</organism>
<dbReference type="InterPro" id="IPR029058">
    <property type="entry name" value="AB_hydrolase_fold"/>
</dbReference>
<proteinExistence type="predicted"/>
<dbReference type="EMBL" id="JBAJEX010000026">
    <property type="protein sequence ID" value="MEO1768097.1"/>
    <property type="molecule type" value="Genomic_DNA"/>
</dbReference>
<evidence type="ECO:0008006" key="3">
    <source>
        <dbReference type="Google" id="ProtNLM"/>
    </source>
</evidence>
<dbReference type="Proteomes" id="UP001482231">
    <property type="component" value="Unassembled WGS sequence"/>
</dbReference>